<evidence type="ECO:0000313" key="1">
    <source>
        <dbReference type="EMBL" id="KAB7782882.1"/>
    </source>
</evidence>
<protein>
    <submittedName>
        <fullName evidence="1">Uncharacterized protein</fullName>
    </submittedName>
</protein>
<proteinExistence type="predicted"/>
<sequence length="51" mass="5854">MANFKRQSNFVAEQIKWQLRGEAMRQCFYGLATKPSCKAMMVEDAQRLGSP</sequence>
<accession>A0A833J3B2</accession>
<comment type="caution">
    <text evidence="1">The sequence shown here is derived from an EMBL/GenBank/DDBJ whole genome shotgun (WGS) entry which is preliminary data.</text>
</comment>
<gene>
    <name evidence="1" type="ORF">F8B43_4176</name>
</gene>
<reference evidence="1 2" key="1">
    <citation type="submission" date="2019-10" db="EMBL/GenBank/DDBJ databases">
        <title>Draft Genome Sequence of the Caffeine Degrading Methylotroph Methylorubrum populi PINKEL.</title>
        <authorList>
            <person name="Dawson S.C."/>
            <person name="Zhang X."/>
            <person name="Wright M.E."/>
            <person name="Sharma G."/>
            <person name="Langner J.T."/>
            <person name="Ditty J.L."/>
            <person name="Subuyuj G.A."/>
        </authorList>
    </citation>
    <scope>NUCLEOTIDE SEQUENCE [LARGE SCALE GENOMIC DNA]</scope>
    <source>
        <strain evidence="1 2">Pinkel</strain>
    </source>
</reference>
<evidence type="ECO:0000313" key="2">
    <source>
        <dbReference type="Proteomes" id="UP000469949"/>
    </source>
</evidence>
<dbReference type="Proteomes" id="UP000469949">
    <property type="component" value="Unassembled WGS sequence"/>
</dbReference>
<dbReference type="EMBL" id="WEKV01000018">
    <property type="protein sequence ID" value="KAB7782882.1"/>
    <property type="molecule type" value="Genomic_DNA"/>
</dbReference>
<name>A0A833J3B2_9HYPH</name>
<dbReference type="AlphaFoldDB" id="A0A833J3B2"/>
<organism evidence="1 2">
    <name type="scientific">Methylorubrum populi</name>
    <dbReference type="NCBI Taxonomy" id="223967"/>
    <lineage>
        <taxon>Bacteria</taxon>
        <taxon>Pseudomonadati</taxon>
        <taxon>Pseudomonadota</taxon>
        <taxon>Alphaproteobacteria</taxon>
        <taxon>Hyphomicrobiales</taxon>
        <taxon>Methylobacteriaceae</taxon>
        <taxon>Methylorubrum</taxon>
    </lineage>
</organism>